<gene>
    <name evidence="3" type="ORF">TR51_22345</name>
</gene>
<dbReference type="PATRIC" id="fig|2064.6.peg.4801"/>
<accession>A0A0D0N1L1</accession>
<feature type="region of interest" description="Disordered" evidence="1">
    <location>
        <begin position="1"/>
        <end position="22"/>
    </location>
</feature>
<proteinExistence type="predicted"/>
<dbReference type="EMBL" id="JXZB01000004">
    <property type="protein sequence ID" value="KIQ61960.1"/>
    <property type="molecule type" value="Genomic_DNA"/>
</dbReference>
<organism evidence="3 4">
    <name type="scientific">Kitasatospora griseola</name>
    <name type="common">Streptomyces griseolosporeus</name>
    <dbReference type="NCBI Taxonomy" id="2064"/>
    <lineage>
        <taxon>Bacteria</taxon>
        <taxon>Bacillati</taxon>
        <taxon>Actinomycetota</taxon>
        <taxon>Actinomycetes</taxon>
        <taxon>Kitasatosporales</taxon>
        <taxon>Streptomycetaceae</taxon>
        <taxon>Kitasatospora</taxon>
    </lineage>
</organism>
<evidence type="ECO:0000313" key="3">
    <source>
        <dbReference type="EMBL" id="KIQ61960.1"/>
    </source>
</evidence>
<dbReference type="NCBIfam" id="NF038083">
    <property type="entry name" value="CU044_5270_fam"/>
    <property type="match status" value="1"/>
</dbReference>
<evidence type="ECO:0000256" key="2">
    <source>
        <dbReference type="SAM" id="Phobius"/>
    </source>
</evidence>
<dbReference type="OrthoDB" id="3387554at2"/>
<dbReference type="InterPro" id="IPR047789">
    <property type="entry name" value="CU044_5270-like"/>
</dbReference>
<keyword evidence="4" id="KW-1185">Reference proteome</keyword>
<reference evidence="3 4" key="1">
    <citation type="submission" date="2015-02" db="EMBL/GenBank/DDBJ databases">
        <title>Draft genome sequence of Kitasatospora griseola MF730-N6, a bafilomycin, terpentecin and satosporin producer.</title>
        <authorList>
            <person name="Arens J.C."/>
            <person name="Haltli B."/>
            <person name="Kerr R.G."/>
        </authorList>
    </citation>
    <scope>NUCLEOTIDE SEQUENCE [LARGE SCALE GENOMIC DNA]</scope>
    <source>
        <strain evidence="3 4">MF730-N6</strain>
    </source>
</reference>
<keyword evidence="2" id="KW-0472">Membrane</keyword>
<name>A0A0D0N1L1_KITGR</name>
<evidence type="ECO:0008006" key="5">
    <source>
        <dbReference type="Google" id="ProtNLM"/>
    </source>
</evidence>
<protein>
    <recommendedName>
        <fullName evidence="5">CU044_5270 family protein</fullName>
    </recommendedName>
</protein>
<keyword evidence="2" id="KW-0812">Transmembrane</keyword>
<comment type="caution">
    <text evidence="3">The sequence shown here is derived from an EMBL/GenBank/DDBJ whole genome shotgun (WGS) entry which is preliminary data.</text>
</comment>
<dbReference type="AlphaFoldDB" id="A0A0D0N1L1"/>
<evidence type="ECO:0000313" key="4">
    <source>
        <dbReference type="Proteomes" id="UP000032066"/>
    </source>
</evidence>
<feature type="transmembrane region" description="Helical" evidence="2">
    <location>
        <begin position="64"/>
        <end position="84"/>
    </location>
</feature>
<keyword evidence="2" id="KW-1133">Transmembrane helix</keyword>
<sequence length="351" mass="36772">MNASPSQPRPAGRPETDGLLPAVERDLPTGRHQFHKERLMARIHEDLAVSTPAARRRNPFLRRVVLLPVAACVLAGAVVVGAGLSRGSDPVRSAAPGAGPVLTTDIRPADAQGAVQLLDRISLVAQESAAPQARAGQYVYIESKVAGTSVWSVNGKESAVGEALDTRRSWKSVDGHKGWLIDRRNKDGIALDTTEAPGLNAPSYDYLAALPTDPDALLKKIYTETAGHGPGPDAEAFTTIGDLLIESYPSPQLASALYKAAAKIPGVTKVDDAVDAAGRHGIAVARLDGKTGVRTEWIFDKSSLAFLGERTVQVEGTSGGGLIKPGTVIFTNAITARAVVDGVQQTSAQSA</sequence>
<evidence type="ECO:0000256" key="1">
    <source>
        <dbReference type="SAM" id="MobiDB-lite"/>
    </source>
</evidence>
<dbReference type="Proteomes" id="UP000032066">
    <property type="component" value="Unassembled WGS sequence"/>
</dbReference>
<dbReference type="STRING" id="2064.TR51_22345"/>